<evidence type="ECO:0000256" key="2">
    <source>
        <dbReference type="SAM" id="MobiDB-lite"/>
    </source>
</evidence>
<reference evidence="4 5" key="1">
    <citation type="submission" date="2019-10" db="EMBL/GenBank/DDBJ databases">
        <authorList>
            <person name="Palmer J.M."/>
        </authorList>
    </citation>
    <scope>NUCLEOTIDE SEQUENCE [LARGE SCALE GENOMIC DNA]</scope>
    <source>
        <strain evidence="4 5">TWF696</strain>
    </source>
</reference>
<evidence type="ECO:0000256" key="3">
    <source>
        <dbReference type="SAM" id="Phobius"/>
    </source>
</evidence>
<organism evidence="4 5">
    <name type="scientific">Orbilia brochopaga</name>
    <dbReference type="NCBI Taxonomy" id="3140254"/>
    <lineage>
        <taxon>Eukaryota</taxon>
        <taxon>Fungi</taxon>
        <taxon>Dikarya</taxon>
        <taxon>Ascomycota</taxon>
        <taxon>Pezizomycotina</taxon>
        <taxon>Orbiliomycetes</taxon>
        <taxon>Orbiliales</taxon>
        <taxon>Orbiliaceae</taxon>
        <taxon>Orbilia</taxon>
    </lineage>
</organism>
<feature type="compositionally biased region" description="Polar residues" evidence="2">
    <location>
        <begin position="270"/>
        <end position="287"/>
    </location>
</feature>
<feature type="transmembrane region" description="Helical" evidence="3">
    <location>
        <begin position="36"/>
        <end position="56"/>
    </location>
</feature>
<name>A0AAV9U1C8_9PEZI</name>
<accession>A0AAV9U1C8</accession>
<dbReference type="PANTHER" id="PTHR12475:SF4">
    <property type="entry name" value="PROTEIN THEM6"/>
    <property type="match status" value="1"/>
</dbReference>
<evidence type="ECO:0008006" key="6">
    <source>
        <dbReference type="Google" id="ProtNLM"/>
    </source>
</evidence>
<evidence type="ECO:0000313" key="4">
    <source>
        <dbReference type="EMBL" id="KAK6330512.1"/>
    </source>
</evidence>
<dbReference type="Proteomes" id="UP001375240">
    <property type="component" value="Unassembled WGS sequence"/>
</dbReference>
<dbReference type="AlphaFoldDB" id="A0AAV9U1C8"/>
<dbReference type="InterPro" id="IPR029069">
    <property type="entry name" value="HotDog_dom_sf"/>
</dbReference>
<dbReference type="CDD" id="cd00586">
    <property type="entry name" value="4HBT"/>
    <property type="match status" value="1"/>
</dbReference>
<evidence type="ECO:0000313" key="5">
    <source>
        <dbReference type="Proteomes" id="UP001375240"/>
    </source>
</evidence>
<keyword evidence="3" id="KW-0812">Transmembrane</keyword>
<keyword evidence="3" id="KW-1133">Transmembrane helix</keyword>
<dbReference type="SUPFAM" id="SSF54637">
    <property type="entry name" value="Thioesterase/thiol ester dehydrase-isomerase"/>
    <property type="match status" value="1"/>
</dbReference>
<feature type="region of interest" description="Disordered" evidence="2">
    <location>
        <begin position="267"/>
        <end position="287"/>
    </location>
</feature>
<keyword evidence="5" id="KW-1185">Reference proteome</keyword>
<proteinExistence type="inferred from homology"/>
<comment type="caution">
    <text evidence="4">The sequence shown here is derived from an EMBL/GenBank/DDBJ whole genome shotgun (WGS) entry which is preliminary data.</text>
</comment>
<keyword evidence="3" id="KW-0472">Membrane</keyword>
<comment type="similarity">
    <text evidence="1">Belongs to the lcsJ thioesterase family.</text>
</comment>
<protein>
    <recommendedName>
        <fullName evidence="6">Capsule polysaccharide biosynthesis protein</fullName>
    </recommendedName>
</protein>
<dbReference type="Gene3D" id="3.10.129.10">
    <property type="entry name" value="Hotdog Thioesterase"/>
    <property type="match status" value="1"/>
</dbReference>
<evidence type="ECO:0000256" key="1">
    <source>
        <dbReference type="ARBA" id="ARBA00038476"/>
    </source>
</evidence>
<dbReference type="PANTHER" id="PTHR12475">
    <property type="match status" value="1"/>
</dbReference>
<dbReference type="Pfam" id="PF13279">
    <property type="entry name" value="4HBT_2"/>
    <property type="match status" value="1"/>
</dbReference>
<sequence length="362" mass="40996">MPVLSSIRDRLRDTLRAALVAGAAYANPRNMTAGKLGRIIAVLIVLANLKVVPFFWHTRFWYALQIHLLARRRILPNPTQLFAPVKITSRAPLYECDFNYHKSNSTYFSDLDIARTHLVAHLIKKALRLRRQRGDKPLYVALGGVACLFRREIKPYQRYEVWSRVLAWDEKWFWVISHFVSAEKDRSGKRKIYASSLSKYVFKVERKTIPPVEVLEESGLLPKRPEVPGLDKKLATAAAETDRPAGLMESADLIVKTEMLHPHLQHLDADSSTGSGSVSPTAAQSRMTAEEQLAADEDALELADKITNWDWETVERLRRHGLRTASHMLGLDALEGEFEKGNERVGGRVAEYPTSFLGLSWA</sequence>
<gene>
    <name evidence="4" type="ORF">TWF696_003401</name>
</gene>
<dbReference type="InterPro" id="IPR051490">
    <property type="entry name" value="THEM6_lcsJ_thioesterase"/>
</dbReference>
<dbReference type="EMBL" id="JAVHNQ010000017">
    <property type="protein sequence ID" value="KAK6330512.1"/>
    <property type="molecule type" value="Genomic_DNA"/>
</dbReference>